<dbReference type="STRING" id="51031.W2TXE9"/>
<feature type="compositionally biased region" description="Low complexity" evidence="1">
    <location>
        <begin position="106"/>
        <end position="118"/>
    </location>
</feature>
<feature type="region of interest" description="Disordered" evidence="1">
    <location>
        <begin position="1"/>
        <end position="32"/>
    </location>
</feature>
<dbReference type="KEGG" id="nai:NECAME_19548"/>
<evidence type="ECO:0000313" key="2">
    <source>
        <dbReference type="EMBL" id="ETN86324.1"/>
    </source>
</evidence>
<name>W2TXE9_NECAM</name>
<dbReference type="OrthoDB" id="4062651at2759"/>
<dbReference type="EMBL" id="KI657577">
    <property type="protein sequence ID" value="ETN86324.1"/>
    <property type="molecule type" value="Genomic_DNA"/>
</dbReference>
<evidence type="ECO:0000313" key="3">
    <source>
        <dbReference type="Proteomes" id="UP000053676"/>
    </source>
</evidence>
<keyword evidence="3" id="KW-1185">Reference proteome</keyword>
<organism evidence="2 3">
    <name type="scientific">Necator americanus</name>
    <name type="common">Human hookworm</name>
    <dbReference type="NCBI Taxonomy" id="51031"/>
    <lineage>
        <taxon>Eukaryota</taxon>
        <taxon>Metazoa</taxon>
        <taxon>Ecdysozoa</taxon>
        <taxon>Nematoda</taxon>
        <taxon>Chromadorea</taxon>
        <taxon>Rhabditida</taxon>
        <taxon>Rhabditina</taxon>
        <taxon>Rhabditomorpha</taxon>
        <taxon>Strongyloidea</taxon>
        <taxon>Ancylostomatidae</taxon>
        <taxon>Bunostominae</taxon>
        <taxon>Necator</taxon>
    </lineage>
</organism>
<proteinExistence type="predicted"/>
<accession>W2TXE9</accession>
<gene>
    <name evidence="2" type="ORF">NECAME_19548</name>
</gene>
<reference evidence="3" key="1">
    <citation type="journal article" date="2014" name="Nat. Genet.">
        <title>Genome of the human hookworm Necator americanus.</title>
        <authorList>
            <person name="Tang Y.T."/>
            <person name="Gao X."/>
            <person name="Rosa B.A."/>
            <person name="Abubucker S."/>
            <person name="Hallsworth-Pepin K."/>
            <person name="Martin J."/>
            <person name="Tyagi R."/>
            <person name="Heizer E."/>
            <person name="Zhang X."/>
            <person name="Bhonagiri-Palsikar V."/>
            <person name="Minx P."/>
            <person name="Warren W.C."/>
            <person name="Wang Q."/>
            <person name="Zhan B."/>
            <person name="Hotez P.J."/>
            <person name="Sternberg P.W."/>
            <person name="Dougall A."/>
            <person name="Gaze S.T."/>
            <person name="Mulvenna J."/>
            <person name="Sotillo J."/>
            <person name="Ranganathan S."/>
            <person name="Rabelo E.M."/>
            <person name="Wilson R.K."/>
            <person name="Felgner P.L."/>
            <person name="Bethony J."/>
            <person name="Hawdon J.M."/>
            <person name="Gasser R.B."/>
            <person name="Loukas A."/>
            <person name="Mitreva M."/>
        </authorList>
    </citation>
    <scope>NUCLEOTIDE SEQUENCE [LARGE SCALE GENOMIC DNA]</scope>
</reference>
<dbReference type="AlphaFoldDB" id="W2TXE9"/>
<evidence type="ECO:0000256" key="1">
    <source>
        <dbReference type="SAM" id="MobiDB-lite"/>
    </source>
</evidence>
<feature type="region of interest" description="Disordered" evidence="1">
    <location>
        <begin position="92"/>
        <end position="122"/>
    </location>
</feature>
<dbReference type="Proteomes" id="UP000053676">
    <property type="component" value="Unassembled WGS sequence"/>
</dbReference>
<protein>
    <submittedName>
        <fullName evidence="2">Uncharacterized protein</fullName>
    </submittedName>
</protein>
<sequence length="170" mass="18583">MQEEFVELSSTPAAPYRSETPRHKPPISAPLAKPISAVYARTPARDVTNTSVFQSGPNTEDTILCDEVGHLERDLTDFSLSSLNDLVDDTRPLLSDNGRVTGQPRATSSASSSSTPSPNSIRLMTPEELQRWHDKEVFMYQLISIIGCIECEFTFYDASSASDSSIGLPA</sequence>